<dbReference type="Pfam" id="PF13409">
    <property type="entry name" value="GST_N_2"/>
    <property type="match status" value="1"/>
</dbReference>
<dbReference type="Pfam" id="PF00043">
    <property type="entry name" value="GST_C"/>
    <property type="match status" value="1"/>
</dbReference>
<comment type="similarity">
    <text evidence="1">Belongs to the GST superfamily.</text>
</comment>
<evidence type="ECO:0000256" key="4">
    <source>
        <dbReference type="ARBA" id="ARBA00047960"/>
    </source>
</evidence>
<evidence type="ECO:0000256" key="2">
    <source>
        <dbReference type="ARBA" id="ARBA00012452"/>
    </source>
</evidence>
<feature type="domain" description="GST N-terminal" evidence="5">
    <location>
        <begin position="20"/>
        <end position="102"/>
    </location>
</feature>
<evidence type="ECO:0000256" key="3">
    <source>
        <dbReference type="ARBA" id="ARBA00022679"/>
    </source>
</evidence>
<proteinExistence type="inferred from homology"/>
<dbReference type="SUPFAM" id="SSF47616">
    <property type="entry name" value="GST C-terminal domain-like"/>
    <property type="match status" value="1"/>
</dbReference>
<dbReference type="OMA" id="WIHFAES"/>
<dbReference type="FunFam" id="3.40.30.10:FF:000156">
    <property type="entry name" value="Glutathione S-transferase 1"/>
    <property type="match status" value="1"/>
</dbReference>
<protein>
    <recommendedName>
        <fullName evidence="2">glutathione transferase</fullName>
        <ecNumber evidence="2">2.5.1.18</ecNumber>
    </recommendedName>
</protein>
<evidence type="ECO:0000259" key="6">
    <source>
        <dbReference type="PROSITE" id="PS50405"/>
    </source>
</evidence>
<dbReference type="SUPFAM" id="SSF52833">
    <property type="entry name" value="Thioredoxin-like"/>
    <property type="match status" value="1"/>
</dbReference>
<comment type="caution">
    <text evidence="7">The sequence shown here is derived from an EMBL/GenBank/DDBJ whole genome shotgun (WGS) entry which is preliminary data.</text>
</comment>
<evidence type="ECO:0000313" key="8">
    <source>
        <dbReference type="Proteomes" id="UP000033140"/>
    </source>
</evidence>
<dbReference type="InterPro" id="IPR004046">
    <property type="entry name" value="GST_C"/>
</dbReference>
<reference evidence="7 8" key="3">
    <citation type="journal article" date="2015" name="Genome Announc.">
        <title>Draft Genome Sequence of the Archiascomycetous Yeast Saitoella complicata.</title>
        <authorList>
            <person name="Yamauchi K."/>
            <person name="Kondo S."/>
            <person name="Hamamoto M."/>
            <person name="Takahashi Y."/>
            <person name="Ogura Y."/>
            <person name="Hayashi T."/>
            <person name="Nishida H."/>
        </authorList>
    </citation>
    <scope>NUCLEOTIDE SEQUENCE [LARGE SCALE GENOMIC DNA]</scope>
    <source>
        <strain evidence="7 8">NRRL Y-17804</strain>
    </source>
</reference>
<organism evidence="7 8">
    <name type="scientific">Saitoella complicata (strain BCRC 22490 / CBS 7301 / JCM 7358 / NBRC 10748 / NRRL Y-17804)</name>
    <dbReference type="NCBI Taxonomy" id="698492"/>
    <lineage>
        <taxon>Eukaryota</taxon>
        <taxon>Fungi</taxon>
        <taxon>Dikarya</taxon>
        <taxon>Ascomycota</taxon>
        <taxon>Taphrinomycotina</taxon>
        <taxon>Taphrinomycotina incertae sedis</taxon>
        <taxon>Saitoella</taxon>
    </lineage>
</organism>
<reference evidence="7 8" key="1">
    <citation type="journal article" date="2011" name="J. Gen. Appl. Microbiol.">
        <title>Draft genome sequencing of the enigmatic yeast Saitoella complicata.</title>
        <authorList>
            <person name="Nishida H."/>
            <person name="Hamamoto M."/>
            <person name="Sugiyama J."/>
        </authorList>
    </citation>
    <scope>NUCLEOTIDE SEQUENCE [LARGE SCALE GENOMIC DNA]</scope>
    <source>
        <strain evidence="7 8">NRRL Y-17804</strain>
    </source>
</reference>
<evidence type="ECO:0000313" key="7">
    <source>
        <dbReference type="EMBL" id="GAO47993.1"/>
    </source>
</evidence>
<reference evidence="7 8" key="2">
    <citation type="journal article" date="2014" name="J. Gen. Appl. Microbiol.">
        <title>The early diverging ascomycetous budding yeast Saitoella complicata has three histone deacetylases belonging to the Clr6, Hos2, and Rpd3 lineages.</title>
        <authorList>
            <person name="Nishida H."/>
            <person name="Matsumoto T."/>
            <person name="Kondo S."/>
            <person name="Hamamoto M."/>
            <person name="Yoshikawa H."/>
        </authorList>
    </citation>
    <scope>NUCLEOTIDE SEQUENCE [LARGE SCALE GENOMIC DNA]</scope>
    <source>
        <strain evidence="7 8">NRRL Y-17804</strain>
    </source>
</reference>
<dbReference type="GO" id="GO:0004602">
    <property type="term" value="F:glutathione peroxidase activity"/>
    <property type="evidence" value="ECO:0007669"/>
    <property type="project" value="UniProtKB-ARBA"/>
</dbReference>
<gene>
    <name evidence="7" type="ORF">G7K_2183-t1</name>
</gene>
<dbReference type="Gene3D" id="3.40.30.10">
    <property type="entry name" value="Glutaredoxin"/>
    <property type="match status" value="1"/>
</dbReference>
<dbReference type="SFLD" id="SFLDG01150">
    <property type="entry name" value="Main.1:_Beta-like"/>
    <property type="match status" value="1"/>
</dbReference>
<dbReference type="InterPro" id="IPR036249">
    <property type="entry name" value="Thioredoxin-like_sf"/>
</dbReference>
<dbReference type="STRING" id="698492.A0A0E9NDV8"/>
<dbReference type="InterPro" id="IPR040079">
    <property type="entry name" value="Glutathione_S-Trfase"/>
</dbReference>
<dbReference type="Gene3D" id="1.20.1050.10">
    <property type="match status" value="1"/>
</dbReference>
<dbReference type="InterPro" id="IPR036282">
    <property type="entry name" value="Glutathione-S-Trfase_C_sf"/>
</dbReference>
<dbReference type="GO" id="GO:0005737">
    <property type="term" value="C:cytoplasm"/>
    <property type="evidence" value="ECO:0007669"/>
    <property type="project" value="UniProtKB-ARBA"/>
</dbReference>
<dbReference type="AlphaFoldDB" id="A0A0E9NDV8"/>
<dbReference type="InterPro" id="IPR010987">
    <property type="entry name" value="Glutathione-S-Trfase_C-like"/>
</dbReference>
<dbReference type="SFLD" id="SFLDG00358">
    <property type="entry name" value="Main_(cytGST)"/>
    <property type="match status" value="1"/>
</dbReference>
<dbReference type="EMBL" id="BACD03000012">
    <property type="protein sequence ID" value="GAO47993.1"/>
    <property type="molecule type" value="Genomic_DNA"/>
</dbReference>
<dbReference type="Proteomes" id="UP000033140">
    <property type="component" value="Unassembled WGS sequence"/>
</dbReference>
<feature type="domain" description="GST C-terminal" evidence="6">
    <location>
        <begin position="126"/>
        <end position="245"/>
    </location>
</feature>
<dbReference type="SFLD" id="SFLDS00019">
    <property type="entry name" value="Glutathione_Transferase_(cytos"/>
    <property type="match status" value="1"/>
</dbReference>
<keyword evidence="3" id="KW-0808">Transferase</keyword>
<evidence type="ECO:0000256" key="1">
    <source>
        <dbReference type="ARBA" id="ARBA00007409"/>
    </source>
</evidence>
<dbReference type="CDD" id="cd03189">
    <property type="entry name" value="GST_C_GTT1_like"/>
    <property type="match status" value="1"/>
</dbReference>
<keyword evidence="8" id="KW-1185">Reference proteome</keyword>
<dbReference type="PROSITE" id="PS50404">
    <property type="entry name" value="GST_NTER"/>
    <property type="match status" value="1"/>
</dbReference>
<comment type="catalytic activity">
    <reaction evidence="4">
        <text>RX + glutathione = an S-substituted glutathione + a halide anion + H(+)</text>
        <dbReference type="Rhea" id="RHEA:16437"/>
        <dbReference type="ChEBI" id="CHEBI:15378"/>
        <dbReference type="ChEBI" id="CHEBI:16042"/>
        <dbReference type="ChEBI" id="CHEBI:17792"/>
        <dbReference type="ChEBI" id="CHEBI:57925"/>
        <dbReference type="ChEBI" id="CHEBI:90779"/>
        <dbReference type="EC" id="2.5.1.18"/>
    </reaction>
</comment>
<dbReference type="InterPro" id="IPR004045">
    <property type="entry name" value="Glutathione_S-Trfase_N"/>
</dbReference>
<accession>A0A0E9NDV8</accession>
<dbReference type="EC" id="2.5.1.18" evidence="2"/>
<dbReference type="PANTHER" id="PTHR44051:SF9">
    <property type="entry name" value="GLUTATHIONE S-TRANSFERASE 1"/>
    <property type="match status" value="1"/>
</dbReference>
<dbReference type="PROSITE" id="PS50405">
    <property type="entry name" value="GST_CTER"/>
    <property type="match status" value="1"/>
</dbReference>
<dbReference type="GO" id="GO:0004364">
    <property type="term" value="F:glutathione transferase activity"/>
    <property type="evidence" value="ECO:0007669"/>
    <property type="project" value="UniProtKB-EC"/>
</dbReference>
<name>A0A0E9NDV8_SAICN</name>
<dbReference type="CDD" id="cd03046">
    <property type="entry name" value="GST_N_GTT1_like"/>
    <property type="match status" value="1"/>
</dbReference>
<sequence length="245" mass="27710">MSDVNEVAASTGDQQVMKPAQPIILHHLNNSRSQRVLWLLEELDVPYTIQKYERDPKTVLAPPSLKQIHPLGKSPIITDGSTVIAESGAIITYLLETYAPHLIPSPSTQEEQYRRYVYYMHYAEGTLMLYLVIALVMDKIASAPMPFFARPIASKIVASVRDAYLSPNLEQNFQFLEKELEGREWFAGGETFSGADFMMLFPMEAAVKRGGAGKGFENIKNWVEKVHERPAYKRALEKGGEYSYF</sequence>
<evidence type="ECO:0000259" key="5">
    <source>
        <dbReference type="PROSITE" id="PS50404"/>
    </source>
</evidence>
<dbReference type="PANTHER" id="PTHR44051">
    <property type="entry name" value="GLUTATHIONE S-TRANSFERASE-RELATED"/>
    <property type="match status" value="1"/>
</dbReference>